<dbReference type="InterPro" id="IPR011006">
    <property type="entry name" value="CheY-like_superfamily"/>
</dbReference>
<dbReference type="InterPro" id="IPR013976">
    <property type="entry name" value="HDOD"/>
</dbReference>
<dbReference type="CDD" id="cd00156">
    <property type="entry name" value="REC"/>
    <property type="match status" value="1"/>
</dbReference>
<name>A0ABP8MMQ5_9BACT</name>
<organism evidence="4 5">
    <name type="scientific">Novipirellula rosea</name>
    <dbReference type="NCBI Taxonomy" id="1031540"/>
    <lineage>
        <taxon>Bacteria</taxon>
        <taxon>Pseudomonadati</taxon>
        <taxon>Planctomycetota</taxon>
        <taxon>Planctomycetia</taxon>
        <taxon>Pirellulales</taxon>
        <taxon>Pirellulaceae</taxon>
        <taxon>Novipirellula</taxon>
    </lineage>
</organism>
<sequence>MNGTQKQRLAIVVDDESIARKMMTFALKREGFTCHSASDGEEAMLLLEDLEYDLVVTDLAMPHKNGHALAVELLKLAKRPFIAVHTSVVDPQITKDLMNRGVDDIVFKPTDYAAFAAKMKVLVDKLVNYPQPEHSQQTLESNDDVELTTNQTSNTGINNTEGGVEIDGEVESPAEAPKLGKSSVVKSLQSMGIESLPFSHFALEACRVACEQDSEAEDIAAAIEKEPALTSELLRLGNSSLYNRTGNKALDLEEIIVRVGRRQIGELALALDACDSLRDMGIPFLNVKLAWQRSLAARVAAKLLISQRSSGSTSAGIVLSASMHLLGRMILAKKFSCEMVALLELANQTGDALTELERQTFSESQSAMLAGLLSKWNIPQDIIGPLEHLDSTYGELVSLNRANRDDAELVKIAVLIGWLAVGKWEAWDLVEIPPSSVFRHHCNTSLREIVSRTRDGLAEALAGLGKNSSLVVGDSKMMPCNYRCAGETDVDFIREMLPSLELSEGSGGSDDQLATVVNGLDASPERINTLIQSRDRNDCVLLTKPDLQKSLISGPAVVLFPCTFGRLAESIKALHVPRSKAKVR</sequence>
<dbReference type="Proteomes" id="UP001500840">
    <property type="component" value="Unassembled WGS sequence"/>
</dbReference>
<accession>A0ABP8MMQ5</accession>
<feature type="modified residue" description="4-aspartylphosphate" evidence="1">
    <location>
        <position position="58"/>
    </location>
</feature>
<dbReference type="SUPFAM" id="SSF52172">
    <property type="entry name" value="CheY-like"/>
    <property type="match status" value="1"/>
</dbReference>
<dbReference type="RefSeq" id="WP_345322254.1">
    <property type="nucleotide sequence ID" value="NZ_BAABGA010000030.1"/>
</dbReference>
<evidence type="ECO:0000259" key="3">
    <source>
        <dbReference type="PROSITE" id="PS51833"/>
    </source>
</evidence>
<gene>
    <name evidence="4" type="ORF">GCM10023156_23880</name>
</gene>
<dbReference type="Gene3D" id="3.40.50.2300">
    <property type="match status" value="1"/>
</dbReference>
<dbReference type="PROSITE" id="PS51833">
    <property type="entry name" value="HDOD"/>
    <property type="match status" value="1"/>
</dbReference>
<dbReference type="Pfam" id="PF08668">
    <property type="entry name" value="HDOD"/>
    <property type="match status" value="1"/>
</dbReference>
<dbReference type="PANTHER" id="PTHR43228:SF1">
    <property type="entry name" value="TWO-COMPONENT RESPONSE REGULATOR ARR22"/>
    <property type="match status" value="1"/>
</dbReference>
<dbReference type="PANTHER" id="PTHR43228">
    <property type="entry name" value="TWO-COMPONENT RESPONSE REGULATOR"/>
    <property type="match status" value="1"/>
</dbReference>
<dbReference type="InterPro" id="IPR052048">
    <property type="entry name" value="ST_Response_Regulator"/>
</dbReference>
<keyword evidence="1" id="KW-0597">Phosphoprotein</keyword>
<evidence type="ECO:0000313" key="4">
    <source>
        <dbReference type="EMBL" id="GAA4453223.1"/>
    </source>
</evidence>
<dbReference type="SUPFAM" id="SSF109604">
    <property type="entry name" value="HD-domain/PDEase-like"/>
    <property type="match status" value="1"/>
</dbReference>
<dbReference type="EMBL" id="BAABGA010000030">
    <property type="protein sequence ID" value="GAA4453223.1"/>
    <property type="molecule type" value="Genomic_DNA"/>
</dbReference>
<proteinExistence type="predicted"/>
<keyword evidence="5" id="KW-1185">Reference proteome</keyword>
<evidence type="ECO:0000256" key="1">
    <source>
        <dbReference type="PROSITE-ProRule" id="PRU00169"/>
    </source>
</evidence>
<reference evidence="5" key="1">
    <citation type="journal article" date="2019" name="Int. J. Syst. Evol. Microbiol.">
        <title>The Global Catalogue of Microorganisms (GCM) 10K type strain sequencing project: providing services to taxonomists for standard genome sequencing and annotation.</title>
        <authorList>
            <consortium name="The Broad Institute Genomics Platform"/>
            <consortium name="The Broad Institute Genome Sequencing Center for Infectious Disease"/>
            <person name="Wu L."/>
            <person name="Ma J."/>
        </authorList>
    </citation>
    <scope>NUCLEOTIDE SEQUENCE [LARGE SCALE GENOMIC DNA]</scope>
    <source>
        <strain evidence="5">JCM 17759</strain>
    </source>
</reference>
<dbReference type="PROSITE" id="PS50110">
    <property type="entry name" value="RESPONSE_REGULATORY"/>
    <property type="match status" value="1"/>
</dbReference>
<dbReference type="Pfam" id="PF00072">
    <property type="entry name" value="Response_reg"/>
    <property type="match status" value="1"/>
</dbReference>
<comment type="caution">
    <text evidence="4">The sequence shown here is derived from an EMBL/GenBank/DDBJ whole genome shotgun (WGS) entry which is preliminary data.</text>
</comment>
<dbReference type="Gene3D" id="1.10.3210.10">
    <property type="entry name" value="Hypothetical protein af1432"/>
    <property type="match status" value="1"/>
</dbReference>
<evidence type="ECO:0000313" key="5">
    <source>
        <dbReference type="Proteomes" id="UP001500840"/>
    </source>
</evidence>
<dbReference type="SMART" id="SM00448">
    <property type="entry name" value="REC"/>
    <property type="match status" value="1"/>
</dbReference>
<protein>
    <submittedName>
        <fullName evidence="4">Uncharacterized protein</fullName>
    </submittedName>
</protein>
<evidence type="ECO:0000259" key="2">
    <source>
        <dbReference type="PROSITE" id="PS50110"/>
    </source>
</evidence>
<dbReference type="InterPro" id="IPR001789">
    <property type="entry name" value="Sig_transdc_resp-reg_receiver"/>
</dbReference>
<feature type="domain" description="Response regulatory" evidence="2">
    <location>
        <begin position="9"/>
        <end position="123"/>
    </location>
</feature>
<feature type="domain" description="HDOD" evidence="3">
    <location>
        <begin position="193"/>
        <end position="392"/>
    </location>
</feature>